<gene>
    <name evidence="1" type="ORF">S01H4_22031</name>
</gene>
<dbReference type="Gene3D" id="3.40.50.300">
    <property type="entry name" value="P-loop containing nucleotide triphosphate hydrolases"/>
    <property type="match status" value="1"/>
</dbReference>
<reference evidence="1" key="1">
    <citation type="journal article" date="2014" name="Front. Microbiol.">
        <title>High frequency of phylogenetically diverse reductive dehalogenase-homologous genes in deep subseafloor sedimentary metagenomes.</title>
        <authorList>
            <person name="Kawai M."/>
            <person name="Futagami T."/>
            <person name="Toyoda A."/>
            <person name="Takaki Y."/>
            <person name="Nishi S."/>
            <person name="Hori S."/>
            <person name="Arai W."/>
            <person name="Tsubouchi T."/>
            <person name="Morono Y."/>
            <person name="Uchiyama I."/>
            <person name="Ito T."/>
            <person name="Fujiyama A."/>
            <person name="Inagaki F."/>
            <person name="Takami H."/>
        </authorList>
    </citation>
    <scope>NUCLEOTIDE SEQUENCE</scope>
    <source>
        <strain evidence="1">Expedition CK06-06</strain>
    </source>
</reference>
<dbReference type="EMBL" id="BART01010044">
    <property type="protein sequence ID" value="GAG84347.1"/>
    <property type="molecule type" value="Genomic_DNA"/>
</dbReference>
<proteinExistence type="predicted"/>
<evidence type="ECO:0000313" key="1">
    <source>
        <dbReference type="EMBL" id="GAG84347.1"/>
    </source>
</evidence>
<protein>
    <submittedName>
        <fullName evidence="1">Uncharacterized protein</fullName>
    </submittedName>
</protein>
<dbReference type="InterPro" id="IPR027417">
    <property type="entry name" value="P-loop_NTPase"/>
</dbReference>
<organism evidence="1">
    <name type="scientific">marine sediment metagenome</name>
    <dbReference type="NCBI Taxonomy" id="412755"/>
    <lineage>
        <taxon>unclassified sequences</taxon>
        <taxon>metagenomes</taxon>
        <taxon>ecological metagenomes</taxon>
    </lineage>
</organism>
<dbReference type="AlphaFoldDB" id="X1BT75"/>
<accession>X1BT75</accession>
<name>X1BT75_9ZZZZ</name>
<sequence>MLDIGEPQRCQVLQHLILKNFLKGKERIKKVAEYVAKHYTDNVEPLGYKAFIVAVDREACALYKNALDAFLPAEYSEVVYTGNNNDSKLLKTFPRP</sequence>
<comment type="caution">
    <text evidence="1">The sequence shown here is derived from an EMBL/GenBank/DDBJ whole genome shotgun (WGS) entry which is preliminary data.</text>
</comment>